<comment type="caution">
    <text evidence="9">The sequence shown here is derived from an EMBL/GenBank/DDBJ whole genome shotgun (WGS) entry which is preliminary data.</text>
</comment>
<evidence type="ECO:0000256" key="2">
    <source>
        <dbReference type="ARBA" id="ARBA00022801"/>
    </source>
</evidence>
<evidence type="ECO:0000313" key="9">
    <source>
        <dbReference type="EMBL" id="KAK0540349.1"/>
    </source>
</evidence>
<dbReference type="EC" id="3.1.3.2" evidence="4"/>
<evidence type="ECO:0000259" key="6">
    <source>
        <dbReference type="Pfam" id="PF00149"/>
    </source>
</evidence>
<dbReference type="Pfam" id="PF14008">
    <property type="entry name" value="Metallophos_C"/>
    <property type="match status" value="1"/>
</dbReference>
<dbReference type="InterPro" id="IPR041792">
    <property type="entry name" value="MPP_PAP"/>
</dbReference>
<dbReference type="GO" id="GO:0046872">
    <property type="term" value="F:metal ion binding"/>
    <property type="evidence" value="ECO:0007669"/>
    <property type="project" value="InterPro"/>
</dbReference>
<keyword evidence="10" id="KW-1185">Reference proteome</keyword>
<organism evidence="9 10">
    <name type="scientific">Tilletia horrida</name>
    <dbReference type="NCBI Taxonomy" id="155126"/>
    <lineage>
        <taxon>Eukaryota</taxon>
        <taxon>Fungi</taxon>
        <taxon>Dikarya</taxon>
        <taxon>Basidiomycota</taxon>
        <taxon>Ustilaginomycotina</taxon>
        <taxon>Exobasidiomycetes</taxon>
        <taxon>Tilletiales</taxon>
        <taxon>Tilletiaceae</taxon>
        <taxon>Tilletia</taxon>
    </lineage>
</organism>
<accession>A0AAN6GJ66</accession>
<dbReference type="PANTHER" id="PTHR22953">
    <property type="entry name" value="ACID PHOSPHATASE RELATED"/>
    <property type="match status" value="1"/>
</dbReference>
<dbReference type="Proteomes" id="UP001176521">
    <property type="component" value="Unassembled WGS sequence"/>
</dbReference>
<dbReference type="CDD" id="cd00839">
    <property type="entry name" value="MPP_PAPs"/>
    <property type="match status" value="1"/>
</dbReference>
<comment type="catalytic activity">
    <reaction evidence="4">
        <text>a phosphate monoester + H2O = an alcohol + phosphate</text>
        <dbReference type="Rhea" id="RHEA:15017"/>
        <dbReference type="ChEBI" id="CHEBI:15377"/>
        <dbReference type="ChEBI" id="CHEBI:30879"/>
        <dbReference type="ChEBI" id="CHEBI:43474"/>
        <dbReference type="ChEBI" id="CHEBI:67140"/>
        <dbReference type="EC" id="3.1.3.2"/>
    </reaction>
</comment>
<feature type="domain" description="Purple acid phosphatase N-terminal" evidence="8">
    <location>
        <begin position="33"/>
        <end position="119"/>
    </location>
</feature>
<dbReference type="InterPro" id="IPR039331">
    <property type="entry name" value="PAPs-like"/>
</dbReference>
<evidence type="ECO:0000256" key="1">
    <source>
        <dbReference type="ARBA" id="ARBA00022729"/>
    </source>
</evidence>
<dbReference type="Gene3D" id="2.60.40.380">
    <property type="entry name" value="Purple acid phosphatase-like, N-terminal"/>
    <property type="match status" value="1"/>
</dbReference>
<feature type="domain" description="Calcineurin-like phosphoesterase" evidence="6">
    <location>
        <begin position="189"/>
        <end position="402"/>
    </location>
</feature>
<keyword evidence="1 4" id="KW-0732">Signal</keyword>
<protein>
    <recommendedName>
        <fullName evidence="4">Purple acid phosphatase</fullName>
        <ecNumber evidence="4">3.1.3.2</ecNumber>
    </recommendedName>
</protein>
<evidence type="ECO:0000256" key="3">
    <source>
        <dbReference type="ARBA" id="ARBA00023180"/>
    </source>
</evidence>
<evidence type="ECO:0000259" key="8">
    <source>
        <dbReference type="Pfam" id="PF16656"/>
    </source>
</evidence>
<dbReference type="GO" id="GO:0003993">
    <property type="term" value="F:acid phosphatase activity"/>
    <property type="evidence" value="ECO:0007669"/>
    <property type="project" value="UniProtKB-EC"/>
</dbReference>
<dbReference type="InterPro" id="IPR015914">
    <property type="entry name" value="PAPs_N"/>
</dbReference>
<dbReference type="InterPro" id="IPR004843">
    <property type="entry name" value="Calcineurin-like_PHP"/>
</dbReference>
<feature type="signal peptide" evidence="4">
    <location>
        <begin position="1"/>
        <end position="20"/>
    </location>
</feature>
<sequence length="500" mass="53567">MQVVFQLLTALPLLAASASAVNYPPIPQDKSTPVQQRLSYASPDSVAVGWNTYQKLAQPCVAYGTSASNLSSNACSTSSVTYPTSRTWANTVVLTGLTPATRYFYKINSTNSTVVPFQSPRQAGDSTPFTFSTVVDLGVFGKDGYTIKSAAERDNIPNIDPALNHTTIGEPTCSAGLWLRLRGDLAYADDWFFNTANLLDGTAAYEAILEQFYGQLAPIAQQKPYMVSPGNHEATCSEVTPSLCPNGQKNFTDFNLRFGSNMPSAFPSRSSDAAAMAARSKAKTLAKPPFWFSFEYGMAHIVMFDTETDFPSAPDSPGGSSSPNLNSGPFGAPNQQLQFLEADLASVDRNVTPWLIVAGHRPWYTTSSSNTSNDGCTACRDAFEGMFYKYGVDAALFGHVHNSQRLGPVFNGTADPAGLNDPKAPLYIVAGAAGNVEGLTKVASQPSYTAFANGVDYAFATVSVTNATNLKIQFIRSTDGAVLDSSVLYKSHAQQFVRQA</sequence>
<dbReference type="InterPro" id="IPR008963">
    <property type="entry name" value="Purple_acid_Pase-like_N"/>
</dbReference>
<feature type="compositionally biased region" description="Low complexity" evidence="5">
    <location>
        <begin position="310"/>
        <end position="331"/>
    </location>
</feature>
<dbReference type="EMBL" id="JAPDMQ010000015">
    <property type="protein sequence ID" value="KAK0540349.1"/>
    <property type="molecule type" value="Genomic_DNA"/>
</dbReference>
<keyword evidence="3" id="KW-0325">Glycoprotein</keyword>
<feature type="region of interest" description="Disordered" evidence="5">
    <location>
        <begin position="310"/>
        <end position="332"/>
    </location>
</feature>
<dbReference type="Pfam" id="PF16656">
    <property type="entry name" value="Pur_ac_phosph_N"/>
    <property type="match status" value="1"/>
</dbReference>
<feature type="chain" id="PRO_5042665285" description="Purple acid phosphatase" evidence="4">
    <location>
        <begin position="21"/>
        <end position="500"/>
    </location>
</feature>
<evidence type="ECO:0000256" key="5">
    <source>
        <dbReference type="SAM" id="MobiDB-lite"/>
    </source>
</evidence>
<proteinExistence type="inferred from homology"/>
<dbReference type="Gene3D" id="3.60.21.10">
    <property type="match status" value="1"/>
</dbReference>
<feature type="domain" description="Purple acid phosphatase C-terminal" evidence="7">
    <location>
        <begin position="424"/>
        <end position="485"/>
    </location>
</feature>
<evidence type="ECO:0000256" key="4">
    <source>
        <dbReference type="RuleBase" id="RU361203"/>
    </source>
</evidence>
<name>A0AAN6GJ66_9BASI</name>
<comment type="similarity">
    <text evidence="4">Belongs to the metallophosphoesterase superfamily. Purple acid phosphatase family.</text>
</comment>
<gene>
    <name evidence="9" type="ORF">OC842_000537</name>
</gene>
<dbReference type="PANTHER" id="PTHR22953:SF153">
    <property type="entry name" value="PURPLE ACID PHOSPHATASE"/>
    <property type="match status" value="1"/>
</dbReference>
<dbReference type="SUPFAM" id="SSF56300">
    <property type="entry name" value="Metallo-dependent phosphatases"/>
    <property type="match status" value="1"/>
</dbReference>
<keyword evidence="2 4" id="KW-0378">Hydrolase</keyword>
<dbReference type="InterPro" id="IPR029052">
    <property type="entry name" value="Metallo-depent_PP-like"/>
</dbReference>
<dbReference type="Pfam" id="PF00149">
    <property type="entry name" value="Metallophos"/>
    <property type="match status" value="1"/>
</dbReference>
<dbReference type="InterPro" id="IPR025733">
    <property type="entry name" value="PAPs_C"/>
</dbReference>
<reference evidence="9" key="1">
    <citation type="journal article" date="2023" name="PhytoFront">
        <title>Draft Genome Resources of Seven Strains of Tilletia horrida, Causal Agent of Kernel Smut of Rice.</title>
        <authorList>
            <person name="Khanal S."/>
            <person name="Antony Babu S."/>
            <person name="Zhou X.G."/>
        </authorList>
    </citation>
    <scope>NUCLEOTIDE SEQUENCE</scope>
    <source>
        <strain evidence="9">TX3</strain>
    </source>
</reference>
<evidence type="ECO:0000313" key="10">
    <source>
        <dbReference type="Proteomes" id="UP001176521"/>
    </source>
</evidence>
<evidence type="ECO:0000259" key="7">
    <source>
        <dbReference type="Pfam" id="PF14008"/>
    </source>
</evidence>
<dbReference type="AlphaFoldDB" id="A0AAN6GJ66"/>
<dbReference type="SUPFAM" id="SSF49363">
    <property type="entry name" value="Purple acid phosphatase, N-terminal domain"/>
    <property type="match status" value="1"/>
</dbReference>